<feature type="transmembrane region" description="Helical" evidence="1">
    <location>
        <begin position="162"/>
        <end position="188"/>
    </location>
</feature>
<dbReference type="AlphaFoldDB" id="A0A078MBK2"/>
<dbReference type="PATRIC" id="fig|1461583.4.peg.1568"/>
<dbReference type="GO" id="GO:0140359">
    <property type="term" value="F:ABC-type transporter activity"/>
    <property type="evidence" value="ECO:0007669"/>
    <property type="project" value="InterPro"/>
</dbReference>
<accession>A0A078MBK2</accession>
<gene>
    <name evidence="2" type="ORF">BN1050_01633</name>
</gene>
<keyword evidence="1" id="KW-1133">Transmembrane helix</keyword>
<feature type="transmembrane region" description="Helical" evidence="1">
    <location>
        <begin position="240"/>
        <end position="261"/>
    </location>
</feature>
<feature type="transmembrane region" description="Helical" evidence="1">
    <location>
        <begin position="52"/>
        <end position="73"/>
    </location>
</feature>
<feature type="transmembrane region" description="Helical" evidence="1">
    <location>
        <begin position="94"/>
        <end position="120"/>
    </location>
</feature>
<proteinExistence type="predicted"/>
<reference evidence="2" key="1">
    <citation type="submission" date="2014-07" db="EMBL/GenBank/DDBJ databases">
        <authorList>
            <person name="Urmite Genomes Urmite Genomes"/>
        </authorList>
    </citation>
    <scope>NUCLEOTIDE SEQUENCE</scope>
    <source>
        <strain evidence="2">13S34_air</strain>
    </source>
</reference>
<name>A0A078MBK2_9BACL</name>
<keyword evidence="1" id="KW-0812">Transmembrane</keyword>
<evidence type="ECO:0000256" key="1">
    <source>
        <dbReference type="SAM" id="Phobius"/>
    </source>
</evidence>
<keyword evidence="1" id="KW-0472">Membrane</keyword>
<dbReference type="EMBL" id="LN483075">
    <property type="protein sequence ID" value="CEA03635.1"/>
    <property type="molecule type" value="Genomic_DNA"/>
</dbReference>
<evidence type="ECO:0000313" key="2">
    <source>
        <dbReference type="EMBL" id="CEA03635.1"/>
    </source>
</evidence>
<protein>
    <submittedName>
        <fullName evidence="2">ABC-2 family transporter protein</fullName>
    </submittedName>
</protein>
<dbReference type="Pfam" id="PF12679">
    <property type="entry name" value="ABC2_membrane_2"/>
    <property type="match status" value="1"/>
</dbReference>
<feature type="transmembrane region" description="Helical" evidence="1">
    <location>
        <begin position="132"/>
        <end position="155"/>
    </location>
</feature>
<organism evidence="2">
    <name type="scientific">Metalysinibacillus saudimassiliensis</name>
    <dbReference type="NCBI Taxonomy" id="1461583"/>
    <lineage>
        <taxon>Bacteria</taxon>
        <taxon>Bacillati</taxon>
        <taxon>Bacillota</taxon>
        <taxon>Bacilli</taxon>
        <taxon>Bacillales</taxon>
        <taxon>Caryophanaceae</taxon>
        <taxon>Metalysinibacillus</taxon>
    </lineage>
</organism>
<sequence>MMFIKLEWKQMLRSRWMQMVGLLFTFVFTTIVVIQQMALPDAQGFSRQTASFLNLLLFLLPLFILTIGSMSVASDIESRWLSLLKTYPLTMRHYVIGKFIATVLAFLLVVAVAFSVVLLLGGFLGGVSLPPVFIGITLLSILIFASLSIVIGVLAKTRLYALALALVVWSIFLLLISYGLMALGTVIAGHMLQKITVVVIHLNPVEWLRFGYLLFAEQASVLGPSYFDLISFYQTLAGKLTYALVTVLWISVPLVLARFVVARKGKEA</sequence>
<dbReference type="PANTHER" id="PTHR43471">
    <property type="entry name" value="ABC TRANSPORTER PERMEASE"/>
    <property type="match status" value="1"/>
</dbReference>
<dbReference type="GO" id="GO:0005886">
    <property type="term" value="C:plasma membrane"/>
    <property type="evidence" value="ECO:0007669"/>
    <property type="project" value="UniProtKB-SubCell"/>
</dbReference>
<dbReference type="HOGENOM" id="CLU_071765_1_1_9"/>